<organism evidence="4 5">
    <name type="scientific">Meloidogyne hapla</name>
    <name type="common">Root-knot nematode worm</name>
    <dbReference type="NCBI Taxonomy" id="6305"/>
    <lineage>
        <taxon>Eukaryota</taxon>
        <taxon>Metazoa</taxon>
        <taxon>Ecdysozoa</taxon>
        <taxon>Nematoda</taxon>
        <taxon>Chromadorea</taxon>
        <taxon>Rhabditida</taxon>
        <taxon>Tylenchina</taxon>
        <taxon>Tylenchomorpha</taxon>
        <taxon>Tylenchoidea</taxon>
        <taxon>Meloidogynidae</taxon>
        <taxon>Meloidogyninae</taxon>
        <taxon>Meloidogyne</taxon>
    </lineage>
</organism>
<feature type="domain" description="Chromo" evidence="2">
    <location>
        <begin position="460"/>
        <end position="501"/>
    </location>
</feature>
<sequence>MKHTKKMIMVPESEYLALLGMIKGNDFLQNEKAQADSEIKRTLDDPKISEDVKAKKYNWLYKKRRQLKHELENRPQKVIIDEGKEASAPEVAPYLQESATPKPKLIQAQSSSNAEYPTDSEATSPKIKRKRSTPFKGIISKRYSKDLENYVKDNAEKFRIHKNGTFESNVKGRLVKNSNFAEVLDYVQGEIASPPKGFSFLYNRLSKDPFVREMIRETRGEMCIQCIDLQEKKFPRLVTRPSGLHTDWQADLAIFDQLAKYNDGNRYLLVCIDVLSIKIFAVPVKTKRSDDMIEAFENIFHLSDGIMPHKLYTDRGLEFEAKKMKEYFKFKDIAKRVVFSPDVHASMAERANHTIKERLYQYFSEKDTLRWVEAIQQIVSGINSSVNRVTENGQVVRISKEKGKFEKGYLPNYTDELFRVHITNDAHTPITYRLKDLEDNLIEGIFYREELVPTKEDTTHRIAEILKTRTSRTGIKEHFVRWIGYKDIHNSWIKDSDIVKR</sequence>
<reference evidence="5" key="1">
    <citation type="submission" date="2016-11" db="UniProtKB">
        <authorList>
            <consortium name="WormBaseParasite"/>
        </authorList>
    </citation>
    <scope>IDENTIFICATION</scope>
</reference>
<evidence type="ECO:0000313" key="4">
    <source>
        <dbReference type="Proteomes" id="UP000095281"/>
    </source>
</evidence>
<proteinExistence type="predicted"/>
<feature type="region of interest" description="Disordered" evidence="1">
    <location>
        <begin position="90"/>
        <end position="131"/>
    </location>
</feature>
<dbReference type="OMA" id="APMENDT"/>
<dbReference type="InterPro" id="IPR001584">
    <property type="entry name" value="Integrase_cat-core"/>
</dbReference>
<evidence type="ECO:0000259" key="3">
    <source>
        <dbReference type="PROSITE" id="PS50994"/>
    </source>
</evidence>
<name>A0A1I8B7E4_MELHA</name>
<protein>
    <submittedName>
        <fullName evidence="5">Integrase catalytic domain-containing protein</fullName>
    </submittedName>
</protein>
<dbReference type="InterPro" id="IPR036397">
    <property type="entry name" value="RNaseH_sf"/>
</dbReference>
<dbReference type="SUPFAM" id="SSF53098">
    <property type="entry name" value="Ribonuclease H-like"/>
    <property type="match status" value="1"/>
</dbReference>
<evidence type="ECO:0000259" key="2">
    <source>
        <dbReference type="PROSITE" id="PS50013"/>
    </source>
</evidence>
<evidence type="ECO:0000256" key="1">
    <source>
        <dbReference type="SAM" id="MobiDB-lite"/>
    </source>
</evidence>
<dbReference type="PROSITE" id="PS50013">
    <property type="entry name" value="CHROMO_2"/>
    <property type="match status" value="1"/>
</dbReference>
<dbReference type="PANTHER" id="PTHR46585:SF1">
    <property type="entry name" value="CHROMO DOMAIN-CONTAINING PROTEIN"/>
    <property type="match status" value="1"/>
</dbReference>
<keyword evidence="4" id="KW-1185">Reference proteome</keyword>
<dbReference type="Gene3D" id="3.30.420.10">
    <property type="entry name" value="Ribonuclease H-like superfamily/Ribonuclease H"/>
    <property type="match status" value="1"/>
</dbReference>
<dbReference type="GO" id="GO:0015074">
    <property type="term" value="P:DNA integration"/>
    <property type="evidence" value="ECO:0007669"/>
    <property type="project" value="InterPro"/>
</dbReference>
<dbReference type="PANTHER" id="PTHR46585">
    <property type="entry name" value="INTEGRASE CORE DOMAIN CONTAINING PROTEIN"/>
    <property type="match status" value="1"/>
</dbReference>
<dbReference type="SUPFAM" id="SSF54160">
    <property type="entry name" value="Chromo domain-like"/>
    <property type="match status" value="1"/>
</dbReference>
<feature type="compositionally biased region" description="Polar residues" evidence="1">
    <location>
        <begin position="107"/>
        <end position="123"/>
    </location>
</feature>
<dbReference type="WBParaSite" id="MhA1_Contig1481.frz3.gene8">
    <property type="protein sequence ID" value="MhA1_Contig1481.frz3.gene8"/>
    <property type="gene ID" value="MhA1_Contig1481.frz3.gene8"/>
</dbReference>
<accession>A0A1I8B7E4</accession>
<dbReference type="AlphaFoldDB" id="A0A1I8B7E4"/>
<dbReference type="InterPro" id="IPR000953">
    <property type="entry name" value="Chromo/chromo_shadow_dom"/>
</dbReference>
<dbReference type="PROSITE" id="PS50994">
    <property type="entry name" value="INTEGRASE"/>
    <property type="match status" value="1"/>
</dbReference>
<dbReference type="GO" id="GO:0003676">
    <property type="term" value="F:nucleic acid binding"/>
    <property type="evidence" value="ECO:0007669"/>
    <property type="project" value="InterPro"/>
</dbReference>
<dbReference type="InterPro" id="IPR016197">
    <property type="entry name" value="Chromo-like_dom_sf"/>
</dbReference>
<dbReference type="Proteomes" id="UP000095281">
    <property type="component" value="Unplaced"/>
</dbReference>
<dbReference type="InterPro" id="IPR012337">
    <property type="entry name" value="RNaseH-like_sf"/>
</dbReference>
<evidence type="ECO:0000313" key="5">
    <source>
        <dbReference type="WBParaSite" id="MhA1_Contig1481.frz3.gene8"/>
    </source>
</evidence>
<feature type="domain" description="Integrase catalytic" evidence="3">
    <location>
        <begin position="237"/>
        <end position="408"/>
    </location>
</feature>